<dbReference type="EMBL" id="DPVV01000465">
    <property type="protein sequence ID" value="HCL03499.1"/>
    <property type="molecule type" value="Genomic_DNA"/>
</dbReference>
<evidence type="ECO:0000313" key="1">
    <source>
        <dbReference type="EMBL" id="HCL03499.1"/>
    </source>
</evidence>
<comment type="caution">
    <text evidence="1">The sequence shown here is derived from an EMBL/GenBank/DDBJ whole genome shotgun (WGS) entry which is preliminary data.</text>
</comment>
<gene>
    <name evidence="1" type="ORF">DHW61_14005</name>
</gene>
<evidence type="ECO:0008006" key="3">
    <source>
        <dbReference type="Google" id="ProtNLM"/>
    </source>
</evidence>
<dbReference type="AlphaFoldDB" id="A0A3D2X8M8"/>
<accession>A0A3D2X8M8</accession>
<organism evidence="1 2">
    <name type="scientific">Lachnoclostridium phytofermentans</name>
    <dbReference type="NCBI Taxonomy" id="66219"/>
    <lineage>
        <taxon>Bacteria</taxon>
        <taxon>Bacillati</taxon>
        <taxon>Bacillota</taxon>
        <taxon>Clostridia</taxon>
        <taxon>Lachnospirales</taxon>
        <taxon>Lachnospiraceae</taxon>
    </lineage>
</organism>
<name>A0A3D2X8M8_9FIRM</name>
<dbReference type="Pfam" id="PF10844">
    <property type="entry name" value="DUF2577"/>
    <property type="match status" value="1"/>
</dbReference>
<proteinExistence type="predicted"/>
<sequence>MGDLIQIIKQAAYDAIEASKPACFLYGVVIETKPLNIQIDQKLILTSDFLLLPEYLTNHEIILKSPDGLKATFLIENELKKGEHVILLQQKGGQRFFVLDRMVIS</sequence>
<protein>
    <recommendedName>
        <fullName evidence="3">DUF2577 domain-containing protein</fullName>
    </recommendedName>
</protein>
<dbReference type="Proteomes" id="UP000262969">
    <property type="component" value="Unassembled WGS sequence"/>
</dbReference>
<dbReference type="InterPro" id="IPR022555">
    <property type="entry name" value="DUF2577"/>
</dbReference>
<evidence type="ECO:0000313" key="2">
    <source>
        <dbReference type="Proteomes" id="UP000262969"/>
    </source>
</evidence>
<reference evidence="1 2" key="1">
    <citation type="journal article" date="2018" name="Nat. Biotechnol.">
        <title>A standardized bacterial taxonomy based on genome phylogeny substantially revises the tree of life.</title>
        <authorList>
            <person name="Parks D.H."/>
            <person name="Chuvochina M."/>
            <person name="Waite D.W."/>
            <person name="Rinke C."/>
            <person name="Skarshewski A."/>
            <person name="Chaumeil P.A."/>
            <person name="Hugenholtz P."/>
        </authorList>
    </citation>
    <scope>NUCLEOTIDE SEQUENCE [LARGE SCALE GENOMIC DNA]</scope>
    <source>
        <strain evidence="1">UBA11728</strain>
    </source>
</reference>